<comment type="subcellular location">
    <subcellularLocation>
        <location evidence="1">Endomembrane system</location>
        <topology evidence="1">Multi-pass membrane protein</topology>
    </subcellularLocation>
</comment>
<dbReference type="Pfam" id="PF06803">
    <property type="entry name" value="DUF1232"/>
    <property type="match status" value="1"/>
</dbReference>
<keyword evidence="2 5" id="KW-0812">Transmembrane</keyword>
<organism evidence="7 8">
    <name type="scientific">Metabacillus bambusae</name>
    <dbReference type="NCBI Taxonomy" id="2795218"/>
    <lineage>
        <taxon>Bacteria</taxon>
        <taxon>Bacillati</taxon>
        <taxon>Bacillota</taxon>
        <taxon>Bacilli</taxon>
        <taxon>Bacillales</taxon>
        <taxon>Bacillaceae</taxon>
        <taxon>Metabacillus</taxon>
    </lineage>
</organism>
<evidence type="ECO:0000256" key="5">
    <source>
        <dbReference type="SAM" id="Phobius"/>
    </source>
</evidence>
<evidence type="ECO:0000256" key="2">
    <source>
        <dbReference type="ARBA" id="ARBA00022692"/>
    </source>
</evidence>
<dbReference type="EMBL" id="JAGDEL010000029">
    <property type="protein sequence ID" value="MBO1515003.1"/>
    <property type="molecule type" value="Genomic_DNA"/>
</dbReference>
<name>A0ABS3NAP7_9BACI</name>
<feature type="transmembrane region" description="Helical" evidence="5">
    <location>
        <begin position="34"/>
        <end position="55"/>
    </location>
</feature>
<dbReference type="Proteomes" id="UP000663981">
    <property type="component" value="Unassembled WGS sequence"/>
</dbReference>
<protein>
    <submittedName>
        <fullName evidence="7">DUF1232 domain-containing protein</fullName>
    </submittedName>
</protein>
<evidence type="ECO:0000256" key="3">
    <source>
        <dbReference type="ARBA" id="ARBA00022989"/>
    </source>
</evidence>
<sequence>MKNDNIIRLKNYARKLKQDLFVLYLSYKDNRTPWYAKAVAICVVAYAFSPVDLIPDFIPILGYLDDLILIPLGISLAIKLIPTYIIEENRFMAEELKKNEKPKNWFVGILFILIWISLGVWIGKMIIDFTS</sequence>
<accession>A0ABS3NAP7</accession>
<keyword evidence="8" id="KW-1185">Reference proteome</keyword>
<gene>
    <name evidence="7" type="ORF">I7822_25595</name>
</gene>
<keyword evidence="3 5" id="KW-1133">Transmembrane helix</keyword>
<evidence type="ECO:0000313" key="8">
    <source>
        <dbReference type="Proteomes" id="UP000663981"/>
    </source>
</evidence>
<evidence type="ECO:0000256" key="4">
    <source>
        <dbReference type="ARBA" id="ARBA00023136"/>
    </source>
</evidence>
<comment type="caution">
    <text evidence="7">The sequence shown here is derived from an EMBL/GenBank/DDBJ whole genome shotgun (WGS) entry which is preliminary data.</text>
</comment>
<feature type="transmembrane region" description="Helical" evidence="5">
    <location>
        <begin position="67"/>
        <end position="85"/>
    </location>
</feature>
<reference evidence="7 8" key="1">
    <citation type="submission" date="2021-03" db="EMBL/GenBank/DDBJ databases">
        <title>Whole genome sequence of Metabacillus bambusae BG109.</title>
        <authorList>
            <person name="Jeong J.W."/>
        </authorList>
    </citation>
    <scope>NUCLEOTIDE SEQUENCE [LARGE SCALE GENOMIC DNA]</scope>
    <source>
        <strain evidence="7 8">BG109</strain>
    </source>
</reference>
<dbReference type="InterPro" id="IPR010652">
    <property type="entry name" value="DUF1232"/>
</dbReference>
<feature type="transmembrane region" description="Helical" evidence="5">
    <location>
        <begin position="105"/>
        <end position="127"/>
    </location>
</feature>
<evidence type="ECO:0000259" key="6">
    <source>
        <dbReference type="Pfam" id="PF06803"/>
    </source>
</evidence>
<feature type="domain" description="DUF1232" evidence="6">
    <location>
        <begin position="36"/>
        <end position="72"/>
    </location>
</feature>
<evidence type="ECO:0000313" key="7">
    <source>
        <dbReference type="EMBL" id="MBO1515003.1"/>
    </source>
</evidence>
<keyword evidence="4 5" id="KW-0472">Membrane</keyword>
<proteinExistence type="predicted"/>
<evidence type="ECO:0000256" key="1">
    <source>
        <dbReference type="ARBA" id="ARBA00004127"/>
    </source>
</evidence>
<dbReference type="RefSeq" id="WP_207981899.1">
    <property type="nucleotide sequence ID" value="NZ_JAGDEL010000029.1"/>
</dbReference>